<feature type="domain" description="Septum formation-related" evidence="2">
    <location>
        <begin position="76"/>
        <end position="188"/>
    </location>
</feature>
<proteinExistence type="predicted"/>
<dbReference type="EMBL" id="CP029159">
    <property type="protein sequence ID" value="QKM67684.1"/>
    <property type="molecule type" value="Genomic_DNA"/>
</dbReference>
<gene>
    <name evidence="3" type="ORF">STSU_011435</name>
</gene>
<accession>I2N5J2</accession>
<feature type="domain" description="DUF4190" evidence="1">
    <location>
        <begin position="2"/>
        <end position="44"/>
    </location>
</feature>
<dbReference type="AlphaFoldDB" id="I2N5J2"/>
<keyword evidence="4" id="KW-1185">Reference proteome</keyword>
<dbReference type="Pfam" id="PF13845">
    <property type="entry name" value="Septum_form"/>
    <property type="match status" value="1"/>
</dbReference>
<dbReference type="Pfam" id="PF13828">
    <property type="entry name" value="DUF4190"/>
    <property type="match status" value="1"/>
</dbReference>
<dbReference type="InterPro" id="IPR026004">
    <property type="entry name" value="Septum_form"/>
</dbReference>
<organism evidence="3 4">
    <name type="scientific">Streptomyces tsukubensis (strain DSM 42081 / NBRC 108919 / NRRL 18488 / 9993)</name>
    <dbReference type="NCBI Taxonomy" id="1114943"/>
    <lineage>
        <taxon>Bacteria</taxon>
        <taxon>Bacillati</taxon>
        <taxon>Actinomycetota</taxon>
        <taxon>Actinomycetes</taxon>
        <taxon>Kitasatosporales</taxon>
        <taxon>Streptomycetaceae</taxon>
        <taxon>Streptomyces</taxon>
    </lineage>
</organism>
<sequence>MPPLGMILGVVALRQIRRRGQRGKGMAITGIALSAVSTLLIALFFATGAASDFWKEVEEAADEAASYQTVGDLRKGDCYNLPGGGTSDGTEVSEIQVVDCAKPHEAEITGGFKITGFGKFPGESVLEPIAERRCDDIDTAYAMDAWAIPATMSGYYYIPTKESWSTGDRRVSCGYATEGGRKTSGSIRRDAGNLNTDQAGYLTAENKLLKAAYEEPEKDFPQAVAGHLAWAKVTSSAMGEASAALRGRTWPGVVAAAVEKRAGEIDKARAAWSKAATAKDEDTFWEHVFEAEAVLNVKTEKTIRQGLKLSTAEPVQDEERA</sequence>
<evidence type="ECO:0000313" key="3">
    <source>
        <dbReference type="EMBL" id="QKM67684.1"/>
    </source>
</evidence>
<name>I2N5J2_STRT9</name>
<dbReference type="InterPro" id="IPR025241">
    <property type="entry name" value="DUF4190"/>
</dbReference>
<dbReference type="Proteomes" id="UP000005940">
    <property type="component" value="Chromosome"/>
</dbReference>
<evidence type="ECO:0000313" key="4">
    <source>
        <dbReference type="Proteomes" id="UP000005940"/>
    </source>
</evidence>
<protein>
    <submittedName>
        <fullName evidence="3">DUF4190 domain-containing protein</fullName>
    </submittedName>
</protein>
<reference evidence="3 4" key="1">
    <citation type="journal article" date="2012" name="J. Bacteriol.">
        <title>Draft genome of Streptomyces tsukubaensis NRRL 18488, the producer of the clinically important immunosuppressant tacrolimus (FK506).</title>
        <authorList>
            <person name="Barreiro C."/>
            <person name="Prieto C."/>
            <person name="Sola-Landa A."/>
            <person name="Solera E."/>
            <person name="Martinez-Castro M."/>
            <person name="Perez-Redondo R."/>
            <person name="Garcia-Estrada C."/>
            <person name="Aparicio J.F."/>
            <person name="Fernandez-Martinez L.T."/>
            <person name="Santos-Aberturas J."/>
            <person name="Salehi-Najafabadi Z."/>
            <person name="Rodriguez-Garcia A."/>
            <person name="Tauch A."/>
            <person name="Martin J.F."/>
        </authorList>
    </citation>
    <scope>NUCLEOTIDE SEQUENCE [LARGE SCALE GENOMIC DNA]</scope>
    <source>
        <strain evidence="4">DSM 42081 / NBRC 108919 / NRRL 18488 / 9993</strain>
    </source>
</reference>
<evidence type="ECO:0000259" key="1">
    <source>
        <dbReference type="Pfam" id="PF13828"/>
    </source>
</evidence>
<evidence type="ECO:0000259" key="2">
    <source>
        <dbReference type="Pfam" id="PF13845"/>
    </source>
</evidence>